<dbReference type="Pfam" id="PF13740">
    <property type="entry name" value="ACT_6"/>
    <property type="match status" value="1"/>
</dbReference>
<dbReference type="PANTHER" id="PTHR34875">
    <property type="entry name" value="UPF0237 PROTEIN MJ1558"/>
    <property type="match status" value="1"/>
</dbReference>
<dbReference type="Proteomes" id="UP000002430">
    <property type="component" value="Chromosome"/>
</dbReference>
<dbReference type="InterPro" id="IPR050990">
    <property type="entry name" value="UPF0237/GcvR_regulator"/>
</dbReference>
<evidence type="ECO:0000313" key="2">
    <source>
        <dbReference type="Proteomes" id="UP000002430"/>
    </source>
</evidence>
<dbReference type="PANTHER" id="PTHR34875:SF6">
    <property type="entry name" value="UPF0237 PROTEIN MJ1558"/>
    <property type="match status" value="1"/>
</dbReference>
<name>Q1MQ00_LAWIP</name>
<sequence>MNKSVISIIGMDSPGVIYTVSDTLLKLNCMFDTVSQTVIKNQFAAIFIIIKPDRLDNHIIHQQLSNTFLQKNMDLHITIHPFHDPIPLHLSTNNSKFIVTVKGKDSINLITILSKVITQYKINIEKLVVDTDDRSQTSFVSCEITLSSLINKDALYNDLKLQLQPHSSNITIQHSQIFEAMHRIPIL</sequence>
<evidence type="ECO:0000313" key="1">
    <source>
        <dbReference type="EMBL" id="CAJ54927.1"/>
    </source>
</evidence>
<dbReference type="HOGENOM" id="CLU_095322_1_0_7"/>
<keyword evidence="2" id="KW-1185">Reference proteome</keyword>
<dbReference type="AlphaFoldDB" id="Q1MQ00"/>
<dbReference type="InterPro" id="IPR045865">
    <property type="entry name" value="ACT-like_dom_sf"/>
</dbReference>
<dbReference type="eggNOG" id="COG3830">
    <property type="taxonomic scope" value="Bacteria"/>
</dbReference>
<dbReference type="EMBL" id="AM180252">
    <property type="protein sequence ID" value="CAJ54927.1"/>
    <property type="molecule type" value="Genomic_DNA"/>
</dbReference>
<protein>
    <submittedName>
        <fullName evidence="1">ACT domain-containing protein</fullName>
    </submittedName>
</protein>
<dbReference type="KEGG" id="lip:LI0873"/>
<reference evidence="1 2" key="1">
    <citation type="submission" date="2005-11" db="EMBL/GenBank/DDBJ databases">
        <title>The complete genome sequence of Lawsonia intracellularis: the causative agent of proliferative enteropathy.</title>
        <authorList>
            <person name="Kaur K."/>
            <person name="Zhang Q."/>
            <person name="Beckler D."/>
            <person name="Munir S."/>
            <person name="Li L."/>
            <person name="Kinsley K."/>
            <person name="Herron L."/>
            <person name="Peterson A."/>
            <person name="May B."/>
            <person name="Singh S."/>
            <person name="Gebhart C."/>
            <person name="Kapur V."/>
        </authorList>
    </citation>
    <scope>NUCLEOTIDE SEQUENCE [LARGE SCALE GENOMIC DNA]</scope>
    <source>
        <strain evidence="1 2">PHE/MN1-00</strain>
    </source>
</reference>
<accession>Q1MQ00</accession>
<organism evidence="1 2">
    <name type="scientific">Lawsonia intracellularis (strain PHE/MN1-00)</name>
    <dbReference type="NCBI Taxonomy" id="363253"/>
    <lineage>
        <taxon>Bacteria</taxon>
        <taxon>Pseudomonadati</taxon>
        <taxon>Thermodesulfobacteriota</taxon>
        <taxon>Desulfovibrionia</taxon>
        <taxon>Desulfovibrionales</taxon>
        <taxon>Desulfovibrionaceae</taxon>
        <taxon>Lawsonia</taxon>
    </lineage>
</organism>
<dbReference type="SUPFAM" id="SSF55021">
    <property type="entry name" value="ACT-like"/>
    <property type="match status" value="2"/>
</dbReference>
<dbReference type="Gene3D" id="3.30.70.260">
    <property type="match status" value="2"/>
</dbReference>
<gene>
    <name evidence="1" type="ordered locus">LI0873</name>
</gene>
<dbReference type="RefSeq" id="WP_011526956.1">
    <property type="nucleotide sequence ID" value="NC_008011.1"/>
</dbReference>
<dbReference type="OrthoDB" id="12860at2"/>
<proteinExistence type="predicted"/>
<dbReference type="STRING" id="363253.LI0873"/>